<dbReference type="EMBL" id="BPLR01003526">
    <property type="protein sequence ID" value="GIX85589.1"/>
    <property type="molecule type" value="Genomic_DNA"/>
</dbReference>
<evidence type="ECO:0000256" key="1">
    <source>
        <dbReference type="SAM" id="Phobius"/>
    </source>
</evidence>
<feature type="transmembrane region" description="Helical" evidence="1">
    <location>
        <begin position="100"/>
        <end position="123"/>
    </location>
</feature>
<organism evidence="2 3">
    <name type="scientific">Caerostris extrusa</name>
    <name type="common">Bark spider</name>
    <name type="synonym">Caerostris bankana</name>
    <dbReference type="NCBI Taxonomy" id="172846"/>
    <lineage>
        <taxon>Eukaryota</taxon>
        <taxon>Metazoa</taxon>
        <taxon>Ecdysozoa</taxon>
        <taxon>Arthropoda</taxon>
        <taxon>Chelicerata</taxon>
        <taxon>Arachnida</taxon>
        <taxon>Araneae</taxon>
        <taxon>Araneomorphae</taxon>
        <taxon>Entelegynae</taxon>
        <taxon>Araneoidea</taxon>
        <taxon>Araneidae</taxon>
        <taxon>Caerostris</taxon>
    </lineage>
</organism>
<protein>
    <recommendedName>
        <fullName evidence="4">Transmembrane protein</fullName>
    </recommendedName>
</protein>
<accession>A0AAV4NPW9</accession>
<dbReference type="AlphaFoldDB" id="A0AAV4NPW9"/>
<dbReference type="Proteomes" id="UP001054945">
    <property type="component" value="Unassembled WGS sequence"/>
</dbReference>
<evidence type="ECO:0008006" key="4">
    <source>
        <dbReference type="Google" id="ProtNLM"/>
    </source>
</evidence>
<proteinExistence type="predicted"/>
<keyword evidence="1" id="KW-1133">Transmembrane helix</keyword>
<reference evidence="2 3" key="1">
    <citation type="submission" date="2021-06" db="EMBL/GenBank/DDBJ databases">
        <title>Caerostris extrusa draft genome.</title>
        <authorList>
            <person name="Kono N."/>
            <person name="Arakawa K."/>
        </authorList>
    </citation>
    <scope>NUCLEOTIDE SEQUENCE [LARGE SCALE GENOMIC DNA]</scope>
</reference>
<gene>
    <name evidence="2" type="ORF">CEXT_390191</name>
</gene>
<keyword evidence="3" id="KW-1185">Reference proteome</keyword>
<evidence type="ECO:0000313" key="3">
    <source>
        <dbReference type="Proteomes" id="UP001054945"/>
    </source>
</evidence>
<sequence length="129" mass="14644">MKQLRCKSILITSNDKQKMPASGISFSIRDSLSASTLGLLHKEGKGKKEGGILSRKNEKSEKRLFAKVALAERNLFVNRKRNPIKKTEDSRIQSKRLPKIFCGVPVFMQLFLALLAFFFAFLLPHCFSQ</sequence>
<comment type="caution">
    <text evidence="2">The sequence shown here is derived from an EMBL/GenBank/DDBJ whole genome shotgun (WGS) entry which is preliminary data.</text>
</comment>
<keyword evidence="1" id="KW-0472">Membrane</keyword>
<keyword evidence="1" id="KW-0812">Transmembrane</keyword>
<evidence type="ECO:0000313" key="2">
    <source>
        <dbReference type="EMBL" id="GIX85589.1"/>
    </source>
</evidence>
<name>A0AAV4NPW9_CAEEX</name>